<evidence type="ECO:0000259" key="5">
    <source>
        <dbReference type="PROSITE" id="PS50977"/>
    </source>
</evidence>
<feature type="domain" description="HTH tetR-type" evidence="5">
    <location>
        <begin position="6"/>
        <end position="66"/>
    </location>
</feature>
<dbReference type="PANTHER" id="PTHR47506:SF7">
    <property type="entry name" value="TRANSCRIPTIONAL REGULATORY PROTEIN"/>
    <property type="match status" value="1"/>
</dbReference>
<sequence length="201" mass="21468">MRPSTALKRDRLAQAAAVLFHRRGYHGVALRDIALEAGVPAGAVFYHFPTKAALACAAARAQLAWMDQVIHDMQTADTVAARLDRLGDALAGRSDDAAAYGCPMQRLLRDLAGGDADEAEARALTVQVVHRLIDRLTAELTGAGLSETEAINRSRQFVARWAGSSVLAHSFGDPAMMRSEIAAAIQDLQAVLPVREGKTPS</sequence>
<accession>A0ABQ1IAK7</accession>
<evidence type="ECO:0000256" key="2">
    <source>
        <dbReference type="ARBA" id="ARBA00023125"/>
    </source>
</evidence>
<dbReference type="PROSITE" id="PS50977">
    <property type="entry name" value="HTH_TETR_2"/>
    <property type="match status" value="1"/>
</dbReference>
<keyword evidence="1" id="KW-0805">Transcription regulation</keyword>
<dbReference type="Gene3D" id="1.10.357.10">
    <property type="entry name" value="Tetracycline Repressor, domain 2"/>
    <property type="match status" value="1"/>
</dbReference>
<dbReference type="SUPFAM" id="SSF46689">
    <property type="entry name" value="Homeodomain-like"/>
    <property type="match status" value="1"/>
</dbReference>
<dbReference type="PRINTS" id="PR00455">
    <property type="entry name" value="HTHTETR"/>
</dbReference>
<evidence type="ECO:0000313" key="7">
    <source>
        <dbReference type="Proteomes" id="UP000603352"/>
    </source>
</evidence>
<dbReference type="InterPro" id="IPR036271">
    <property type="entry name" value="Tet_transcr_reg_TetR-rel_C_sf"/>
</dbReference>
<reference evidence="7" key="1">
    <citation type="journal article" date="2019" name="Int. J. Syst. Evol. Microbiol.">
        <title>The Global Catalogue of Microorganisms (GCM) 10K type strain sequencing project: providing services to taxonomists for standard genome sequencing and annotation.</title>
        <authorList>
            <consortium name="The Broad Institute Genomics Platform"/>
            <consortium name="The Broad Institute Genome Sequencing Center for Infectious Disease"/>
            <person name="Wu L."/>
            <person name="Ma J."/>
        </authorList>
    </citation>
    <scope>NUCLEOTIDE SEQUENCE [LARGE SCALE GENOMIC DNA]</scope>
    <source>
        <strain evidence="7">CGMCC 1.10188</strain>
    </source>
</reference>
<evidence type="ECO:0000256" key="4">
    <source>
        <dbReference type="PROSITE-ProRule" id="PRU00335"/>
    </source>
</evidence>
<dbReference type="Proteomes" id="UP000603352">
    <property type="component" value="Unassembled WGS sequence"/>
</dbReference>
<keyword evidence="7" id="KW-1185">Reference proteome</keyword>
<keyword evidence="2 4" id="KW-0238">DNA-binding</keyword>
<evidence type="ECO:0000256" key="1">
    <source>
        <dbReference type="ARBA" id="ARBA00023015"/>
    </source>
</evidence>
<dbReference type="InterPro" id="IPR009057">
    <property type="entry name" value="Homeodomain-like_sf"/>
</dbReference>
<dbReference type="SUPFAM" id="SSF48498">
    <property type="entry name" value="Tetracyclin repressor-like, C-terminal domain"/>
    <property type="match status" value="1"/>
</dbReference>
<keyword evidence="3" id="KW-0804">Transcription</keyword>
<evidence type="ECO:0000313" key="6">
    <source>
        <dbReference type="EMBL" id="GGB27308.1"/>
    </source>
</evidence>
<protein>
    <recommendedName>
        <fullName evidence="5">HTH tetR-type domain-containing protein</fullName>
    </recommendedName>
</protein>
<dbReference type="RefSeq" id="WP_188574678.1">
    <property type="nucleotide sequence ID" value="NZ_BMDZ01000003.1"/>
</dbReference>
<name>A0ABQ1IAK7_9PROT</name>
<gene>
    <name evidence="6" type="ORF">GCM10011505_05720</name>
</gene>
<comment type="caution">
    <text evidence="6">The sequence shown here is derived from an EMBL/GenBank/DDBJ whole genome shotgun (WGS) entry which is preliminary data.</text>
</comment>
<dbReference type="Pfam" id="PF00440">
    <property type="entry name" value="TetR_N"/>
    <property type="match status" value="1"/>
</dbReference>
<feature type="DNA-binding region" description="H-T-H motif" evidence="4">
    <location>
        <begin position="29"/>
        <end position="48"/>
    </location>
</feature>
<proteinExistence type="predicted"/>
<dbReference type="InterPro" id="IPR001647">
    <property type="entry name" value="HTH_TetR"/>
</dbReference>
<evidence type="ECO:0000256" key="3">
    <source>
        <dbReference type="ARBA" id="ARBA00023163"/>
    </source>
</evidence>
<organism evidence="6 7">
    <name type="scientific">Tistrella bauzanensis</name>
    <dbReference type="NCBI Taxonomy" id="657419"/>
    <lineage>
        <taxon>Bacteria</taxon>
        <taxon>Pseudomonadati</taxon>
        <taxon>Pseudomonadota</taxon>
        <taxon>Alphaproteobacteria</taxon>
        <taxon>Geminicoccales</taxon>
        <taxon>Geminicoccaceae</taxon>
        <taxon>Tistrella</taxon>
    </lineage>
</organism>
<dbReference type="PANTHER" id="PTHR47506">
    <property type="entry name" value="TRANSCRIPTIONAL REGULATORY PROTEIN"/>
    <property type="match status" value="1"/>
</dbReference>
<dbReference type="EMBL" id="BMDZ01000003">
    <property type="protein sequence ID" value="GGB27308.1"/>
    <property type="molecule type" value="Genomic_DNA"/>
</dbReference>